<keyword evidence="2" id="KW-1185">Reference proteome</keyword>
<evidence type="ECO:0000313" key="2">
    <source>
        <dbReference type="Proteomes" id="UP000006729"/>
    </source>
</evidence>
<organism evidence="1 2">
    <name type="scientific">Populus trichocarpa</name>
    <name type="common">Western balsam poplar</name>
    <name type="synonym">Populus balsamifera subsp. trichocarpa</name>
    <dbReference type="NCBI Taxonomy" id="3694"/>
    <lineage>
        <taxon>Eukaryota</taxon>
        <taxon>Viridiplantae</taxon>
        <taxon>Streptophyta</taxon>
        <taxon>Embryophyta</taxon>
        <taxon>Tracheophyta</taxon>
        <taxon>Spermatophyta</taxon>
        <taxon>Magnoliopsida</taxon>
        <taxon>eudicotyledons</taxon>
        <taxon>Gunneridae</taxon>
        <taxon>Pentapetalae</taxon>
        <taxon>rosids</taxon>
        <taxon>fabids</taxon>
        <taxon>Malpighiales</taxon>
        <taxon>Salicaceae</taxon>
        <taxon>Saliceae</taxon>
        <taxon>Populus</taxon>
    </lineage>
</organism>
<name>A0A2K1X082_POPTR</name>
<protein>
    <submittedName>
        <fullName evidence="1">Uncharacterized protein</fullName>
    </submittedName>
</protein>
<dbReference type="InParanoid" id="A0A2K1X082"/>
<accession>A0A2K1X082</accession>
<proteinExistence type="predicted"/>
<sequence length="67" mass="8034">MASAQYFWAFTVKMHIHWTLYMCIRSHIRAISHLTTYHSLFSMFGSFEALILTYKLINFQPHFLMVC</sequence>
<evidence type="ECO:0000313" key="1">
    <source>
        <dbReference type="EMBL" id="PNS94181.1"/>
    </source>
</evidence>
<dbReference type="Proteomes" id="UP000006729">
    <property type="component" value="Chromosome 18"/>
</dbReference>
<reference evidence="1 2" key="1">
    <citation type="journal article" date="2006" name="Science">
        <title>The genome of black cottonwood, Populus trichocarpa (Torr. &amp; Gray).</title>
        <authorList>
            <person name="Tuskan G.A."/>
            <person name="Difazio S."/>
            <person name="Jansson S."/>
            <person name="Bohlmann J."/>
            <person name="Grigoriev I."/>
            <person name="Hellsten U."/>
            <person name="Putnam N."/>
            <person name="Ralph S."/>
            <person name="Rombauts S."/>
            <person name="Salamov A."/>
            <person name="Schein J."/>
            <person name="Sterck L."/>
            <person name="Aerts A."/>
            <person name="Bhalerao R.R."/>
            <person name="Bhalerao R.P."/>
            <person name="Blaudez D."/>
            <person name="Boerjan W."/>
            <person name="Brun A."/>
            <person name="Brunner A."/>
            <person name="Busov V."/>
            <person name="Campbell M."/>
            <person name="Carlson J."/>
            <person name="Chalot M."/>
            <person name="Chapman J."/>
            <person name="Chen G.L."/>
            <person name="Cooper D."/>
            <person name="Coutinho P.M."/>
            <person name="Couturier J."/>
            <person name="Covert S."/>
            <person name="Cronk Q."/>
            <person name="Cunningham R."/>
            <person name="Davis J."/>
            <person name="Degroeve S."/>
            <person name="Dejardin A."/>
            <person name="Depamphilis C."/>
            <person name="Detter J."/>
            <person name="Dirks B."/>
            <person name="Dubchak I."/>
            <person name="Duplessis S."/>
            <person name="Ehlting J."/>
            <person name="Ellis B."/>
            <person name="Gendler K."/>
            <person name="Goodstein D."/>
            <person name="Gribskov M."/>
            <person name="Grimwood J."/>
            <person name="Groover A."/>
            <person name="Gunter L."/>
            <person name="Hamberger B."/>
            <person name="Heinze B."/>
            <person name="Helariutta Y."/>
            <person name="Henrissat B."/>
            <person name="Holligan D."/>
            <person name="Holt R."/>
            <person name="Huang W."/>
            <person name="Islam-Faridi N."/>
            <person name="Jones S."/>
            <person name="Jones-Rhoades M."/>
            <person name="Jorgensen R."/>
            <person name="Joshi C."/>
            <person name="Kangasjarvi J."/>
            <person name="Karlsson J."/>
            <person name="Kelleher C."/>
            <person name="Kirkpatrick R."/>
            <person name="Kirst M."/>
            <person name="Kohler A."/>
            <person name="Kalluri U."/>
            <person name="Larimer F."/>
            <person name="Leebens-Mack J."/>
            <person name="Leple J.C."/>
            <person name="Locascio P."/>
            <person name="Lou Y."/>
            <person name="Lucas S."/>
            <person name="Martin F."/>
            <person name="Montanini B."/>
            <person name="Napoli C."/>
            <person name="Nelson D.R."/>
            <person name="Nelson C."/>
            <person name="Nieminen K."/>
            <person name="Nilsson O."/>
            <person name="Pereda V."/>
            <person name="Peter G."/>
            <person name="Philippe R."/>
            <person name="Pilate G."/>
            <person name="Poliakov A."/>
            <person name="Razumovskaya J."/>
            <person name="Richardson P."/>
            <person name="Rinaldi C."/>
            <person name="Ritland K."/>
            <person name="Rouze P."/>
            <person name="Ryaboy D."/>
            <person name="Schmutz J."/>
            <person name="Schrader J."/>
            <person name="Segerman B."/>
            <person name="Shin H."/>
            <person name="Siddiqui A."/>
            <person name="Sterky F."/>
            <person name="Terry A."/>
            <person name="Tsai C.J."/>
            <person name="Uberbacher E."/>
            <person name="Unneberg P."/>
            <person name="Vahala J."/>
            <person name="Wall K."/>
            <person name="Wessler S."/>
            <person name="Yang G."/>
            <person name="Yin T."/>
            <person name="Douglas C."/>
            <person name="Marra M."/>
            <person name="Sandberg G."/>
            <person name="Van de Peer Y."/>
            <person name="Rokhsar D."/>
        </authorList>
    </citation>
    <scope>NUCLEOTIDE SEQUENCE [LARGE SCALE GENOMIC DNA]</scope>
    <source>
        <strain evidence="2">cv. Nisqually</strain>
    </source>
</reference>
<dbReference type="EMBL" id="CM009307">
    <property type="protein sequence ID" value="PNS94181.1"/>
    <property type="molecule type" value="Genomic_DNA"/>
</dbReference>
<gene>
    <name evidence="1" type="ORF">POPTR_018G130600</name>
</gene>
<dbReference type="AlphaFoldDB" id="A0A2K1X082"/>